<dbReference type="SUPFAM" id="SSF46689">
    <property type="entry name" value="Homeodomain-like"/>
    <property type="match status" value="1"/>
</dbReference>
<keyword evidence="1 2" id="KW-0238">DNA-binding</keyword>
<organism evidence="4 5">
    <name type="scientific">Magnetospirillum fulvum</name>
    <name type="common">Rhodospirillum fulvum</name>
    <dbReference type="NCBI Taxonomy" id="1082"/>
    <lineage>
        <taxon>Bacteria</taxon>
        <taxon>Pseudomonadati</taxon>
        <taxon>Pseudomonadota</taxon>
        <taxon>Alphaproteobacteria</taxon>
        <taxon>Rhodospirillales</taxon>
        <taxon>Rhodospirillaceae</taxon>
        <taxon>Magnetospirillum</taxon>
    </lineage>
</organism>
<evidence type="ECO:0000256" key="2">
    <source>
        <dbReference type="PROSITE-ProRule" id="PRU00335"/>
    </source>
</evidence>
<dbReference type="EMBL" id="FNWO01000015">
    <property type="protein sequence ID" value="SEH58731.1"/>
    <property type="molecule type" value="Genomic_DNA"/>
</dbReference>
<name>A0A1H6J9I4_MAGFU</name>
<dbReference type="RefSeq" id="WP_074770105.1">
    <property type="nucleotide sequence ID" value="NZ_FNWO01000015.1"/>
</dbReference>
<accession>A0A1H6J9I4</accession>
<dbReference type="Gene3D" id="1.10.10.60">
    <property type="entry name" value="Homeodomain-like"/>
    <property type="match status" value="1"/>
</dbReference>
<dbReference type="PRINTS" id="PR00455">
    <property type="entry name" value="HTHTETR"/>
</dbReference>
<dbReference type="AlphaFoldDB" id="A0A1H6J9I4"/>
<dbReference type="Gene3D" id="1.10.357.10">
    <property type="entry name" value="Tetracycline Repressor, domain 2"/>
    <property type="match status" value="1"/>
</dbReference>
<evidence type="ECO:0000256" key="1">
    <source>
        <dbReference type="ARBA" id="ARBA00023125"/>
    </source>
</evidence>
<sequence length="197" mass="21772">MTRTAGSHGPTTQKAIQDAGLRLIHHHGYAAMSLRQLAGEVGLQVGSLYNHIRTKQDLLFDLLHGHMESLLTALDQALAETADPEDALRRFVAFHVDYHITRKAEVFICYSELRSLEPDNYAIIVGLRRGYERRLIAIIEQGVARGCFRVGDAPVAAYGILAMLTGVCTWFRPDGRLTAADLIDQYTAMVLNAVKGP</sequence>
<dbReference type="Pfam" id="PF00440">
    <property type="entry name" value="TetR_N"/>
    <property type="match status" value="1"/>
</dbReference>
<dbReference type="InterPro" id="IPR036271">
    <property type="entry name" value="Tet_transcr_reg_TetR-rel_C_sf"/>
</dbReference>
<evidence type="ECO:0000313" key="5">
    <source>
        <dbReference type="Proteomes" id="UP000182983"/>
    </source>
</evidence>
<dbReference type="GO" id="GO:0003700">
    <property type="term" value="F:DNA-binding transcription factor activity"/>
    <property type="evidence" value="ECO:0007669"/>
    <property type="project" value="TreeGrafter"/>
</dbReference>
<gene>
    <name evidence="4" type="ORF">SAMN04244559_03063</name>
</gene>
<dbReference type="OrthoDB" id="9814200at2"/>
<keyword evidence="5" id="KW-1185">Reference proteome</keyword>
<protein>
    <submittedName>
        <fullName evidence="4">Transcriptional regulator, TetR family</fullName>
    </submittedName>
</protein>
<feature type="DNA-binding region" description="H-T-H motif" evidence="2">
    <location>
        <begin position="33"/>
        <end position="52"/>
    </location>
</feature>
<dbReference type="InterPro" id="IPR041490">
    <property type="entry name" value="KstR2_TetR_C"/>
</dbReference>
<dbReference type="InterPro" id="IPR001647">
    <property type="entry name" value="HTH_TetR"/>
</dbReference>
<dbReference type="Pfam" id="PF17932">
    <property type="entry name" value="TetR_C_24"/>
    <property type="match status" value="1"/>
</dbReference>
<dbReference type="GO" id="GO:0000976">
    <property type="term" value="F:transcription cis-regulatory region binding"/>
    <property type="evidence" value="ECO:0007669"/>
    <property type="project" value="TreeGrafter"/>
</dbReference>
<reference evidence="5" key="1">
    <citation type="submission" date="2016-10" db="EMBL/GenBank/DDBJ databases">
        <authorList>
            <person name="Varghese N."/>
            <person name="Submissions S."/>
        </authorList>
    </citation>
    <scope>NUCLEOTIDE SEQUENCE [LARGE SCALE GENOMIC DNA]</scope>
    <source>
        <strain evidence="5">DSM 13234</strain>
    </source>
</reference>
<dbReference type="PANTHER" id="PTHR30055">
    <property type="entry name" value="HTH-TYPE TRANSCRIPTIONAL REGULATOR RUTR"/>
    <property type="match status" value="1"/>
</dbReference>
<evidence type="ECO:0000259" key="3">
    <source>
        <dbReference type="PROSITE" id="PS50977"/>
    </source>
</evidence>
<dbReference type="PROSITE" id="PS50977">
    <property type="entry name" value="HTH_TETR_2"/>
    <property type="match status" value="1"/>
</dbReference>
<dbReference type="PANTHER" id="PTHR30055:SF237">
    <property type="entry name" value="TRANSCRIPTIONAL REPRESSOR MCE3R"/>
    <property type="match status" value="1"/>
</dbReference>
<proteinExistence type="predicted"/>
<dbReference type="Proteomes" id="UP000182983">
    <property type="component" value="Unassembled WGS sequence"/>
</dbReference>
<dbReference type="InterPro" id="IPR009057">
    <property type="entry name" value="Homeodomain-like_sf"/>
</dbReference>
<dbReference type="SUPFAM" id="SSF48498">
    <property type="entry name" value="Tetracyclin repressor-like, C-terminal domain"/>
    <property type="match status" value="1"/>
</dbReference>
<feature type="domain" description="HTH tetR-type" evidence="3">
    <location>
        <begin position="10"/>
        <end position="70"/>
    </location>
</feature>
<dbReference type="InterPro" id="IPR050109">
    <property type="entry name" value="HTH-type_TetR-like_transc_reg"/>
</dbReference>
<evidence type="ECO:0000313" key="4">
    <source>
        <dbReference type="EMBL" id="SEH58731.1"/>
    </source>
</evidence>